<evidence type="ECO:0000256" key="3">
    <source>
        <dbReference type="ARBA" id="ARBA00023163"/>
    </source>
</evidence>
<sequence>MAGQNYERTQSMIDADGFDVVTLALVLEGRFHGETSASTFRGAAGSVLIGDMSMVFDQSFTNARVITLSFRRGTIESLVPRIETLHGLVLAGRDAEPLMQQVLHDLKHLATIDDASGIVVGDRLTGTFLSCLGKSELCTLSMNAAERRLKTEICWILEQRYREPDLDIDTIAMLARVSRATLYRAFNDPTGITAALTSLRLRKAAAALQDPRDRRLIAEIAYSVGFARSDTFSRAFRETYGCSAREWRRSAAVNGPNQD</sequence>
<feature type="domain" description="HTH araC/xylS-type" evidence="4">
    <location>
        <begin position="151"/>
        <end position="250"/>
    </location>
</feature>
<keyword evidence="1" id="KW-0805">Transcription regulation</keyword>
<keyword evidence="6" id="KW-1185">Reference proteome</keyword>
<dbReference type="Proteomes" id="UP000542776">
    <property type="component" value="Unassembled WGS sequence"/>
</dbReference>
<organism evidence="5 6">
    <name type="scientific">Aureimonas pseudogalii</name>
    <dbReference type="NCBI Taxonomy" id="1744844"/>
    <lineage>
        <taxon>Bacteria</taxon>
        <taxon>Pseudomonadati</taxon>
        <taxon>Pseudomonadota</taxon>
        <taxon>Alphaproteobacteria</taxon>
        <taxon>Hyphomicrobiales</taxon>
        <taxon>Aurantimonadaceae</taxon>
        <taxon>Aureimonas</taxon>
    </lineage>
</organism>
<dbReference type="GO" id="GO:0003700">
    <property type="term" value="F:DNA-binding transcription factor activity"/>
    <property type="evidence" value="ECO:0007669"/>
    <property type="project" value="InterPro"/>
</dbReference>
<dbReference type="PROSITE" id="PS00041">
    <property type="entry name" value="HTH_ARAC_FAMILY_1"/>
    <property type="match status" value="1"/>
</dbReference>
<dbReference type="PRINTS" id="PR00032">
    <property type="entry name" value="HTHARAC"/>
</dbReference>
<accession>A0A7W6H890</accession>
<evidence type="ECO:0000313" key="6">
    <source>
        <dbReference type="Proteomes" id="UP000542776"/>
    </source>
</evidence>
<evidence type="ECO:0000313" key="5">
    <source>
        <dbReference type="EMBL" id="MBB4000449.1"/>
    </source>
</evidence>
<keyword evidence="3" id="KW-0804">Transcription</keyword>
<dbReference type="SUPFAM" id="SSF46689">
    <property type="entry name" value="Homeodomain-like"/>
    <property type="match status" value="1"/>
</dbReference>
<dbReference type="Gene3D" id="1.10.10.60">
    <property type="entry name" value="Homeodomain-like"/>
    <property type="match status" value="1"/>
</dbReference>
<evidence type="ECO:0000256" key="2">
    <source>
        <dbReference type="ARBA" id="ARBA00023125"/>
    </source>
</evidence>
<dbReference type="GO" id="GO:0043565">
    <property type="term" value="F:sequence-specific DNA binding"/>
    <property type="evidence" value="ECO:0007669"/>
    <property type="project" value="InterPro"/>
</dbReference>
<keyword evidence="2 5" id="KW-0238">DNA-binding</keyword>
<dbReference type="PANTHER" id="PTHR46796">
    <property type="entry name" value="HTH-TYPE TRANSCRIPTIONAL ACTIVATOR RHAS-RELATED"/>
    <property type="match status" value="1"/>
</dbReference>
<dbReference type="AlphaFoldDB" id="A0A7W6H890"/>
<dbReference type="InterPro" id="IPR009057">
    <property type="entry name" value="Homeodomain-like_sf"/>
</dbReference>
<dbReference type="PROSITE" id="PS01124">
    <property type="entry name" value="HTH_ARAC_FAMILY_2"/>
    <property type="match status" value="1"/>
</dbReference>
<reference evidence="5 6" key="1">
    <citation type="submission" date="2020-08" db="EMBL/GenBank/DDBJ databases">
        <title>Genomic Encyclopedia of Type Strains, Phase IV (KMG-IV): sequencing the most valuable type-strain genomes for metagenomic binning, comparative biology and taxonomic classification.</title>
        <authorList>
            <person name="Goeker M."/>
        </authorList>
    </citation>
    <scope>NUCLEOTIDE SEQUENCE [LARGE SCALE GENOMIC DNA]</scope>
    <source>
        <strain evidence="5 6">DSM 102238</strain>
    </source>
</reference>
<evidence type="ECO:0000256" key="1">
    <source>
        <dbReference type="ARBA" id="ARBA00023015"/>
    </source>
</evidence>
<name>A0A7W6H890_9HYPH</name>
<dbReference type="InterPro" id="IPR018062">
    <property type="entry name" value="HTH_AraC-typ_CS"/>
</dbReference>
<dbReference type="SMART" id="SM00342">
    <property type="entry name" value="HTH_ARAC"/>
    <property type="match status" value="1"/>
</dbReference>
<proteinExistence type="predicted"/>
<comment type="caution">
    <text evidence="5">The sequence shown here is derived from an EMBL/GenBank/DDBJ whole genome shotgun (WGS) entry which is preliminary data.</text>
</comment>
<dbReference type="EMBL" id="JACIEK010000020">
    <property type="protein sequence ID" value="MBB4000449.1"/>
    <property type="molecule type" value="Genomic_DNA"/>
</dbReference>
<dbReference type="Pfam" id="PF12833">
    <property type="entry name" value="HTH_18"/>
    <property type="match status" value="1"/>
</dbReference>
<dbReference type="InterPro" id="IPR050204">
    <property type="entry name" value="AraC_XylS_family_regulators"/>
</dbReference>
<dbReference type="InterPro" id="IPR018060">
    <property type="entry name" value="HTH_AraC"/>
</dbReference>
<dbReference type="RefSeq" id="WP_246393492.1">
    <property type="nucleotide sequence ID" value="NZ_JACIEK010000020.1"/>
</dbReference>
<dbReference type="PANTHER" id="PTHR46796:SF6">
    <property type="entry name" value="ARAC SUBFAMILY"/>
    <property type="match status" value="1"/>
</dbReference>
<gene>
    <name evidence="5" type="ORF">GGR04_004327</name>
</gene>
<dbReference type="InterPro" id="IPR020449">
    <property type="entry name" value="Tscrpt_reg_AraC-type_HTH"/>
</dbReference>
<evidence type="ECO:0000259" key="4">
    <source>
        <dbReference type="PROSITE" id="PS01124"/>
    </source>
</evidence>
<protein>
    <submittedName>
        <fullName evidence="5">AraC-like DNA-binding protein</fullName>
    </submittedName>
</protein>